<reference evidence="9" key="2">
    <citation type="submission" date="2018-07" db="EMBL/GenBank/DDBJ databases">
        <authorList>
            <person name="Quirk P.G."/>
            <person name="Krulwich T.A."/>
        </authorList>
    </citation>
    <scope>NUCLEOTIDE SEQUENCE</scope>
</reference>
<evidence type="ECO:0000313" key="8">
    <source>
        <dbReference type="EMBL" id="SSX04975.1"/>
    </source>
</evidence>
<reference evidence="8" key="1">
    <citation type="submission" date="2018-04" db="EMBL/GenBank/DDBJ databases">
        <authorList>
            <person name="Go L.Y."/>
            <person name="Mitchell J.A."/>
        </authorList>
    </citation>
    <scope>NUCLEOTIDE SEQUENCE</scope>
    <source>
        <tissue evidence="8">Whole organism</tissue>
    </source>
</reference>
<dbReference type="InterPro" id="IPR029058">
    <property type="entry name" value="AB_hydrolase_fold"/>
</dbReference>
<dbReference type="AlphaFoldDB" id="A0A336MAE2"/>
<dbReference type="InterPro" id="IPR002018">
    <property type="entry name" value="CarbesteraseB"/>
</dbReference>
<keyword evidence="4" id="KW-1015">Disulfide bond</keyword>
<evidence type="ECO:0000313" key="9">
    <source>
        <dbReference type="EMBL" id="SSX25337.1"/>
    </source>
</evidence>
<gene>
    <name evidence="9" type="primary">CSON012227</name>
</gene>
<feature type="signal peptide" evidence="6">
    <location>
        <begin position="1"/>
        <end position="22"/>
    </location>
</feature>
<protein>
    <recommendedName>
        <fullName evidence="6">Carboxylic ester hydrolase</fullName>
        <ecNumber evidence="6">3.1.1.-</ecNumber>
    </recommendedName>
</protein>
<dbReference type="GO" id="GO:0052689">
    <property type="term" value="F:carboxylic ester hydrolase activity"/>
    <property type="evidence" value="ECO:0007669"/>
    <property type="project" value="UniProtKB-KW"/>
</dbReference>
<keyword evidence="3 6" id="KW-0378">Hydrolase</keyword>
<sequence>MGSSLILISSIILISLIFFSTASDVLESIVVTTKNGPYRGERRGYYYAFEGIRYAEPPISSLRFADPVPYTAYHNDIWNVTVPGDECIQYDGFMEGIHGSEDCLFLNVYTKQPNEFDAKLPVVVHIHGGGFIFGQGVEYGPEHLMQRNVVYVNFNYRLGIMGFLSASTVGIAGVKGISGNMGLKDQVMLLKWVQANIQSFGGDPSNVTLVGWSAGGASVQFHYVSPMSKGLFARGISHSGSMFNPWTWQTIPEWRFYEVCLQLSCVNDEYPFTKRIECLRNVSAEKLVNLTIDPLFQPFHGNPFDPFGVVLEQDPTNDNPFLSEKPEEIIKKGAVQKLPLIISGVRDEGYYPGAKFLAHPEIFDEINTKFDNVLPSILGFPAFSEENNKVLGITKIIRERYLGKVPVKQETFEYFVKILTDYLYLSGFHKAIDQLSPIMPTYVYGFDYKTTYGFGEAISGQNKSKGIAHGEDIVLIYDTSVRKNHPFTLEEQTVMGHLLDIYESFAHTGIPKINGTKLNQTTSTEAITFTHIKGPNNFTTITKNLDKFTDKFFWYKIQELLDNSLPNATSSANQEKSIFLLNLMAFSFIPPIIIQIYN</sequence>
<evidence type="ECO:0000259" key="7">
    <source>
        <dbReference type="Pfam" id="PF00135"/>
    </source>
</evidence>
<evidence type="ECO:0000256" key="1">
    <source>
        <dbReference type="ARBA" id="ARBA00005964"/>
    </source>
</evidence>
<dbReference type="Pfam" id="PF00135">
    <property type="entry name" value="COesterase"/>
    <property type="match status" value="1"/>
</dbReference>
<evidence type="ECO:0000256" key="5">
    <source>
        <dbReference type="ARBA" id="ARBA00023180"/>
    </source>
</evidence>
<organism evidence="9">
    <name type="scientific">Culicoides sonorensis</name>
    <name type="common">Biting midge</name>
    <dbReference type="NCBI Taxonomy" id="179676"/>
    <lineage>
        <taxon>Eukaryota</taxon>
        <taxon>Metazoa</taxon>
        <taxon>Ecdysozoa</taxon>
        <taxon>Arthropoda</taxon>
        <taxon>Hexapoda</taxon>
        <taxon>Insecta</taxon>
        <taxon>Pterygota</taxon>
        <taxon>Neoptera</taxon>
        <taxon>Endopterygota</taxon>
        <taxon>Diptera</taxon>
        <taxon>Nematocera</taxon>
        <taxon>Chironomoidea</taxon>
        <taxon>Ceratopogonidae</taxon>
        <taxon>Ceratopogoninae</taxon>
        <taxon>Culicoides</taxon>
        <taxon>Monoculicoides</taxon>
    </lineage>
</organism>
<name>A0A336MAE2_CULSO</name>
<evidence type="ECO:0000256" key="2">
    <source>
        <dbReference type="ARBA" id="ARBA00022487"/>
    </source>
</evidence>
<dbReference type="OMA" id="NGHENFM"/>
<keyword evidence="5" id="KW-0325">Glycoprotein</keyword>
<dbReference type="InterPro" id="IPR019826">
    <property type="entry name" value="Carboxylesterase_B_AS"/>
</dbReference>
<dbReference type="PROSITE" id="PS00122">
    <property type="entry name" value="CARBOXYLESTERASE_B_1"/>
    <property type="match status" value="1"/>
</dbReference>
<accession>A0A336MAE2</accession>
<dbReference type="SUPFAM" id="SSF53474">
    <property type="entry name" value="alpha/beta-Hydrolases"/>
    <property type="match status" value="1"/>
</dbReference>
<feature type="domain" description="Carboxylesterase type B" evidence="7">
    <location>
        <begin position="28"/>
        <end position="537"/>
    </location>
</feature>
<evidence type="ECO:0000256" key="3">
    <source>
        <dbReference type="ARBA" id="ARBA00022801"/>
    </source>
</evidence>
<dbReference type="EMBL" id="UFQT01000563">
    <property type="protein sequence ID" value="SSX25337.1"/>
    <property type="molecule type" value="Genomic_DNA"/>
</dbReference>
<dbReference type="PANTHER" id="PTHR11559">
    <property type="entry name" value="CARBOXYLESTERASE"/>
    <property type="match status" value="1"/>
</dbReference>
<evidence type="ECO:0000256" key="6">
    <source>
        <dbReference type="RuleBase" id="RU361235"/>
    </source>
</evidence>
<evidence type="ECO:0000256" key="4">
    <source>
        <dbReference type="ARBA" id="ARBA00023157"/>
    </source>
</evidence>
<dbReference type="InterPro" id="IPR050309">
    <property type="entry name" value="Type-B_Carboxylest/Lipase"/>
</dbReference>
<keyword evidence="2" id="KW-0719">Serine esterase</keyword>
<comment type="similarity">
    <text evidence="1 6">Belongs to the type-B carboxylesterase/lipase family.</text>
</comment>
<proteinExistence type="inferred from homology"/>
<keyword evidence="6" id="KW-0732">Signal</keyword>
<dbReference type="VEuPathDB" id="VectorBase:CSON012227"/>
<dbReference type="Gene3D" id="3.40.50.1820">
    <property type="entry name" value="alpha/beta hydrolase"/>
    <property type="match status" value="1"/>
</dbReference>
<feature type="chain" id="PRO_5034108175" description="Carboxylic ester hydrolase" evidence="6">
    <location>
        <begin position="23"/>
        <end position="598"/>
    </location>
</feature>
<dbReference type="EMBL" id="UFQS01000563">
    <property type="protein sequence ID" value="SSX04975.1"/>
    <property type="molecule type" value="Genomic_DNA"/>
</dbReference>
<dbReference type="EC" id="3.1.1.-" evidence="6"/>